<keyword evidence="4 7" id="KW-0067">ATP-binding</keyword>
<dbReference type="GO" id="GO:0006424">
    <property type="term" value="P:glutamyl-tRNA aminoacylation"/>
    <property type="evidence" value="ECO:0007669"/>
    <property type="project" value="UniProtKB-UniRule"/>
</dbReference>
<dbReference type="InterPro" id="IPR008925">
    <property type="entry name" value="aa_tRNA-synth_I_cd-bd_sf"/>
</dbReference>
<feature type="domain" description="Aminoacyl-tRNA synthetase class I anticodon-binding" evidence="9">
    <location>
        <begin position="390"/>
        <end position="517"/>
    </location>
</feature>
<dbReference type="PROSITE" id="PS00178">
    <property type="entry name" value="AA_TRNA_LIGASE_I"/>
    <property type="match status" value="1"/>
</dbReference>
<dbReference type="InterPro" id="IPR004527">
    <property type="entry name" value="Glu-tRNA-ligase_bac/mito"/>
</dbReference>
<dbReference type="GO" id="GO:0000049">
    <property type="term" value="F:tRNA binding"/>
    <property type="evidence" value="ECO:0007669"/>
    <property type="project" value="InterPro"/>
</dbReference>
<dbReference type="InterPro" id="IPR033910">
    <property type="entry name" value="GluRS_core"/>
</dbReference>
<evidence type="ECO:0000256" key="1">
    <source>
        <dbReference type="ARBA" id="ARBA00007894"/>
    </source>
</evidence>
<organism evidence="10">
    <name type="scientific">uncultured planctomycete 13FN</name>
    <dbReference type="NCBI Taxonomy" id="455065"/>
    <lineage>
        <taxon>Bacteria</taxon>
        <taxon>Pseudomonadati</taxon>
        <taxon>Planctomycetota</taxon>
        <taxon>Planctomycetia</taxon>
        <taxon>Planctomycetales</taxon>
        <taxon>environmental samples</taxon>
    </lineage>
</organism>
<proteinExistence type="inferred from homology"/>
<comment type="subunit">
    <text evidence="7">Monomer.</text>
</comment>
<dbReference type="SUPFAM" id="SSF48163">
    <property type="entry name" value="An anticodon-binding domain of class I aminoacyl-tRNA synthetases"/>
    <property type="match status" value="1"/>
</dbReference>
<dbReference type="Pfam" id="PF19269">
    <property type="entry name" value="Anticodon_2"/>
    <property type="match status" value="1"/>
</dbReference>
<feature type="binding site" evidence="7">
    <location>
        <position position="254"/>
    </location>
    <ligand>
        <name>ATP</name>
        <dbReference type="ChEBI" id="CHEBI:30616"/>
    </ligand>
</feature>
<dbReference type="EMBL" id="EF591889">
    <property type="protein sequence ID" value="ABX10738.1"/>
    <property type="molecule type" value="Genomic_DNA"/>
</dbReference>
<evidence type="ECO:0000313" key="10">
    <source>
        <dbReference type="EMBL" id="ABX10738.1"/>
    </source>
</evidence>
<dbReference type="Pfam" id="PF00749">
    <property type="entry name" value="tRNA-synt_1c"/>
    <property type="match status" value="1"/>
</dbReference>
<dbReference type="SUPFAM" id="SSF52374">
    <property type="entry name" value="Nucleotidylyl transferase"/>
    <property type="match status" value="1"/>
</dbReference>
<feature type="short sequence motif" description="'KMSKS' region" evidence="7">
    <location>
        <begin position="251"/>
        <end position="255"/>
    </location>
</feature>
<feature type="domain" description="Glutamyl/glutaminyl-tRNA synthetase class Ib catalytic" evidence="8">
    <location>
        <begin position="3"/>
        <end position="260"/>
    </location>
</feature>
<keyword evidence="5 7" id="KW-0648">Protein biosynthesis</keyword>
<comment type="similarity">
    <text evidence="1 7">Belongs to the class-I aminoacyl-tRNA synthetase family. Glutamate--tRNA ligase type 1 subfamily.</text>
</comment>
<evidence type="ECO:0000256" key="5">
    <source>
        <dbReference type="ARBA" id="ARBA00022917"/>
    </source>
</evidence>
<dbReference type="PRINTS" id="PR00987">
    <property type="entry name" value="TRNASYNTHGLU"/>
</dbReference>
<dbReference type="InterPro" id="IPR001412">
    <property type="entry name" value="aa-tRNA-synth_I_CS"/>
</dbReference>
<comment type="function">
    <text evidence="7">Catalyzes the attachment of glutamate to tRNA(Glu) in a two-step reaction: glutamate is first activated by ATP to form Glu-AMP and then transferred to the acceptor end of tRNA(Glu).</text>
</comment>
<dbReference type="PANTHER" id="PTHR43311:SF2">
    <property type="entry name" value="GLUTAMATE--TRNA LIGASE, MITOCHONDRIAL-RELATED"/>
    <property type="match status" value="1"/>
</dbReference>
<dbReference type="GO" id="GO:0004818">
    <property type="term" value="F:glutamate-tRNA ligase activity"/>
    <property type="evidence" value="ECO:0007669"/>
    <property type="project" value="UniProtKB-UniRule"/>
</dbReference>
<gene>
    <name evidence="7 10" type="primary">gltX</name>
    <name evidence="10" type="ORF">13FN_29</name>
</gene>
<dbReference type="Gene3D" id="1.10.10.350">
    <property type="match status" value="1"/>
</dbReference>
<evidence type="ECO:0000256" key="7">
    <source>
        <dbReference type="HAMAP-Rule" id="MF_00022"/>
    </source>
</evidence>
<dbReference type="GO" id="GO:0008270">
    <property type="term" value="F:zinc ion binding"/>
    <property type="evidence" value="ECO:0007669"/>
    <property type="project" value="InterPro"/>
</dbReference>
<dbReference type="InterPro" id="IPR020751">
    <property type="entry name" value="aa-tRNA-synth_I_codon-bd_sub2"/>
</dbReference>
<feature type="short sequence motif" description="'HIGH' region" evidence="7">
    <location>
        <begin position="9"/>
        <end position="19"/>
    </location>
</feature>
<dbReference type="InterPro" id="IPR014729">
    <property type="entry name" value="Rossmann-like_a/b/a_fold"/>
</dbReference>
<dbReference type="Gene3D" id="3.40.50.620">
    <property type="entry name" value="HUPs"/>
    <property type="match status" value="1"/>
</dbReference>
<comment type="caution">
    <text evidence="7">Lacks conserved residue(s) required for the propagation of feature annotation.</text>
</comment>
<keyword evidence="7" id="KW-0963">Cytoplasm</keyword>
<comment type="catalytic activity">
    <reaction evidence="7">
        <text>tRNA(Glu) + L-glutamate + ATP = L-glutamyl-tRNA(Glu) + AMP + diphosphate</text>
        <dbReference type="Rhea" id="RHEA:23540"/>
        <dbReference type="Rhea" id="RHEA-COMP:9663"/>
        <dbReference type="Rhea" id="RHEA-COMP:9680"/>
        <dbReference type="ChEBI" id="CHEBI:29985"/>
        <dbReference type="ChEBI" id="CHEBI:30616"/>
        <dbReference type="ChEBI" id="CHEBI:33019"/>
        <dbReference type="ChEBI" id="CHEBI:78442"/>
        <dbReference type="ChEBI" id="CHEBI:78520"/>
        <dbReference type="ChEBI" id="CHEBI:456215"/>
        <dbReference type="EC" id="6.1.1.17"/>
    </reaction>
</comment>
<dbReference type="EC" id="6.1.1.17" evidence="7"/>
<dbReference type="InterPro" id="IPR045462">
    <property type="entry name" value="aa-tRNA-synth_I_cd-bd"/>
</dbReference>
<dbReference type="GO" id="GO:0005829">
    <property type="term" value="C:cytosol"/>
    <property type="evidence" value="ECO:0007669"/>
    <property type="project" value="TreeGrafter"/>
</dbReference>
<keyword evidence="6 7" id="KW-0030">Aminoacyl-tRNA synthetase</keyword>
<dbReference type="NCBIfam" id="TIGR00464">
    <property type="entry name" value="gltX_bact"/>
    <property type="match status" value="1"/>
</dbReference>
<dbReference type="InterPro" id="IPR049940">
    <property type="entry name" value="GluQ/Sye"/>
</dbReference>
<protein>
    <recommendedName>
        <fullName evidence="7">Glutamate--tRNA ligase</fullName>
        <ecNumber evidence="7">6.1.1.17</ecNumber>
    </recommendedName>
    <alternativeName>
        <fullName evidence="7">Glutamyl-tRNA synthetase</fullName>
        <shortName evidence="7">GluRS</shortName>
    </alternativeName>
</protein>
<evidence type="ECO:0000256" key="2">
    <source>
        <dbReference type="ARBA" id="ARBA00022598"/>
    </source>
</evidence>
<sequence length="526" mass="58460">MTVRTRFAPSPTGYMHIGGMRTALFNWLWARKNGGQFILRIDDTDQQRNMDEALGPILDAFRWLGLDWDEGPEVGGDHRPYFQSQRRDRHDAALEKLLASGAAYRDFEAAEDTRAQREAAEKEKRVYLSSRVSAGLTEAGVTEKLAAGETHVVRFLIPRGRTVSIDDHVRGHVEWDCGLMVDPVIARGDGSPLYNFATAVDDGQLQITHVIRAEEHLSNTPVQVLLHEALGNDLPEFAHIPFVASPGGRKKLSKRDVDKYRKSPAFQKLFQLGDEVLSATGIDPADQSLSPVMVAYYREVGFLPAGVLNALARLGWSLDDETENMSLQTVQQNFSLERVVKASAGLDPDKLMSYQSYWMGKLSAEEKLKGCVDMLVKADLVPENPDADTLNMVAAVVKLAADRIRVFGDILGMDEFFVSADTLKYSEKDFQKRVVKPEPAVDLLRELRQLLATTDDFTADAMHIVVEGFVEQKEIKFGQIAPALRLSVTGKAKGADLFPTLELLGQEECLRRIDRAIGTAESMKVV</sequence>
<dbReference type="PANTHER" id="PTHR43311">
    <property type="entry name" value="GLUTAMATE--TRNA LIGASE"/>
    <property type="match status" value="1"/>
</dbReference>
<comment type="subcellular location">
    <subcellularLocation>
        <location evidence="7">Cytoplasm</location>
    </subcellularLocation>
</comment>
<evidence type="ECO:0000259" key="8">
    <source>
        <dbReference type="Pfam" id="PF00749"/>
    </source>
</evidence>
<name>A9LH67_9BACT</name>
<evidence type="ECO:0000256" key="6">
    <source>
        <dbReference type="ARBA" id="ARBA00023146"/>
    </source>
</evidence>
<dbReference type="HAMAP" id="MF_00022">
    <property type="entry name" value="Glu_tRNA_synth_type1"/>
    <property type="match status" value="1"/>
</dbReference>
<keyword evidence="3 7" id="KW-0547">Nucleotide-binding</keyword>
<dbReference type="GO" id="GO:0005524">
    <property type="term" value="F:ATP binding"/>
    <property type="evidence" value="ECO:0007669"/>
    <property type="project" value="UniProtKB-UniRule"/>
</dbReference>
<evidence type="ECO:0000256" key="3">
    <source>
        <dbReference type="ARBA" id="ARBA00022741"/>
    </source>
</evidence>
<evidence type="ECO:0000259" key="9">
    <source>
        <dbReference type="Pfam" id="PF19269"/>
    </source>
</evidence>
<dbReference type="InterPro" id="IPR020058">
    <property type="entry name" value="Glu/Gln-tRNA-synth_Ib_cat-dom"/>
</dbReference>
<accession>A9LH67</accession>
<dbReference type="InterPro" id="IPR000924">
    <property type="entry name" value="Glu/Gln-tRNA-synth"/>
</dbReference>
<reference evidence="10" key="1">
    <citation type="journal article" date="2007" name="ISME J.">
        <title>Fosmids of novel marine Planctomycetes from the Namibian and Oregon coast upwelling systems and their cross-comparison with planctomycete genomes.</title>
        <authorList>
            <person name="Woebken D."/>
            <person name="Teeling H."/>
            <person name="Wecker P."/>
            <person name="Dumitriu A."/>
            <person name="Kostadinov I."/>
            <person name="DeLong E.F."/>
            <person name="Amann R."/>
            <person name="Gloeckner F.O."/>
        </authorList>
    </citation>
    <scope>NUCLEOTIDE SEQUENCE</scope>
</reference>
<keyword evidence="2 7" id="KW-0436">Ligase</keyword>
<evidence type="ECO:0000256" key="4">
    <source>
        <dbReference type="ARBA" id="ARBA00022840"/>
    </source>
</evidence>
<dbReference type="AlphaFoldDB" id="A9LH67"/>
<dbReference type="CDD" id="cd00808">
    <property type="entry name" value="GluRS_core"/>
    <property type="match status" value="1"/>
</dbReference>